<protein>
    <submittedName>
        <fullName evidence="11">Nucleolar protein 10 isoform X3</fullName>
    </submittedName>
</protein>
<feature type="compositionally biased region" description="Basic and acidic residues" evidence="6">
    <location>
        <begin position="598"/>
        <end position="613"/>
    </location>
</feature>
<dbReference type="InterPro" id="IPR056551">
    <property type="entry name" value="Beta-prop_NOL10_N"/>
</dbReference>
<dbReference type="InterPro" id="IPR036322">
    <property type="entry name" value="WD40_repeat_dom_sf"/>
</dbReference>
<accession>A0A2U3W1P7</accession>
<dbReference type="Gene3D" id="2.130.10.10">
    <property type="entry name" value="YVTN repeat-like/Quinoprotein amine dehydrogenase"/>
    <property type="match status" value="1"/>
</dbReference>
<dbReference type="FunFam" id="2.130.10.10:FF:000980">
    <property type="entry name" value="Nucleolar protein 10"/>
    <property type="match status" value="1"/>
</dbReference>
<dbReference type="GO" id="GO:0000462">
    <property type="term" value="P:maturation of SSU-rRNA from tricistronic rRNA transcript (SSU-rRNA, 5.8S rRNA, LSU-rRNA)"/>
    <property type="evidence" value="ECO:0007669"/>
    <property type="project" value="TreeGrafter"/>
</dbReference>
<dbReference type="InterPro" id="IPR056550">
    <property type="entry name" value="NOL10_2nd"/>
</dbReference>
<keyword evidence="4" id="KW-0677">Repeat</keyword>
<feature type="region of interest" description="Disordered" evidence="6">
    <location>
        <begin position="598"/>
        <end position="638"/>
    </location>
</feature>
<feature type="domain" description="Nucleolar protein 10-like N-terminal" evidence="9">
    <location>
        <begin position="256"/>
        <end position="314"/>
    </location>
</feature>
<dbReference type="CTD" id="79954"/>
<evidence type="ECO:0000313" key="10">
    <source>
        <dbReference type="Proteomes" id="UP000245340"/>
    </source>
</evidence>
<gene>
    <name evidence="11" type="primary">NOL10</name>
</gene>
<feature type="compositionally biased region" description="Acidic residues" evidence="6">
    <location>
        <begin position="496"/>
        <end position="507"/>
    </location>
</feature>
<evidence type="ECO:0000259" key="8">
    <source>
        <dbReference type="Pfam" id="PF23097"/>
    </source>
</evidence>
<dbReference type="Pfam" id="PF08159">
    <property type="entry name" value="NUC153"/>
    <property type="match status" value="1"/>
</dbReference>
<feature type="domain" description="Nucleolar protein 10-like second" evidence="8">
    <location>
        <begin position="319"/>
        <end position="367"/>
    </location>
</feature>
<evidence type="ECO:0000256" key="1">
    <source>
        <dbReference type="ARBA" id="ARBA00004604"/>
    </source>
</evidence>
<comment type="subcellular location">
    <subcellularLocation>
        <location evidence="1">Nucleus</location>
        <location evidence="1">Nucleolus</location>
    </subcellularLocation>
</comment>
<dbReference type="InterPro" id="IPR040382">
    <property type="entry name" value="NOL10/Enp2"/>
</dbReference>
<dbReference type="AlphaFoldDB" id="A0A2U3W1P7"/>
<dbReference type="Proteomes" id="UP000245340">
    <property type="component" value="Unplaced"/>
</dbReference>
<dbReference type="GO" id="GO:0032040">
    <property type="term" value="C:small-subunit processome"/>
    <property type="evidence" value="ECO:0007669"/>
    <property type="project" value="TreeGrafter"/>
</dbReference>
<keyword evidence="3" id="KW-0853">WD repeat</keyword>
<evidence type="ECO:0000256" key="5">
    <source>
        <dbReference type="ARBA" id="ARBA00023242"/>
    </source>
</evidence>
<feature type="domain" description="Nucleolar protein 10-like N-terminal" evidence="9">
    <location>
        <begin position="1"/>
        <end position="214"/>
    </location>
</feature>
<keyword evidence="10" id="KW-1185">Reference proteome</keyword>
<dbReference type="SUPFAM" id="SSF50978">
    <property type="entry name" value="WD40 repeat-like"/>
    <property type="match status" value="1"/>
</dbReference>
<name>A0A2U3W1P7_ODORO</name>
<dbReference type="InterPro" id="IPR012580">
    <property type="entry name" value="NUC153"/>
</dbReference>
<dbReference type="GeneID" id="101375078"/>
<dbReference type="PANTHER" id="PTHR14927">
    <property type="entry name" value="NUCLEOLAR PROTEIN 10"/>
    <property type="match status" value="1"/>
</dbReference>
<dbReference type="GO" id="GO:0030686">
    <property type="term" value="C:90S preribosome"/>
    <property type="evidence" value="ECO:0007669"/>
    <property type="project" value="TreeGrafter"/>
</dbReference>
<evidence type="ECO:0000256" key="4">
    <source>
        <dbReference type="ARBA" id="ARBA00022737"/>
    </source>
</evidence>
<proteinExistence type="inferred from homology"/>
<organism evidence="10 11">
    <name type="scientific">Odobenus rosmarus divergens</name>
    <name type="common">Pacific walrus</name>
    <dbReference type="NCBI Taxonomy" id="9708"/>
    <lineage>
        <taxon>Eukaryota</taxon>
        <taxon>Metazoa</taxon>
        <taxon>Chordata</taxon>
        <taxon>Craniata</taxon>
        <taxon>Vertebrata</taxon>
        <taxon>Euteleostomi</taxon>
        <taxon>Mammalia</taxon>
        <taxon>Eutheria</taxon>
        <taxon>Laurasiatheria</taxon>
        <taxon>Carnivora</taxon>
        <taxon>Caniformia</taxon>
        <taxon>Pinnipedia</taxon>
        <taxon>Odobenidae</taxon>
        <taxon>Odobenus</taxon>
    </lineage>
</organism>
<dbReference type="Pfam" id="PF23098">
    <property type="entry name" value="Beta-prop_NOL10_N"/>
    <property type="match status" value="2"/>
</dbReference>
<dbReference type="PANTHER" id="PTHR14927:SF0">
    <property type="entry name" value="NUCLEOLAR PROTEIN 10"/>
    <property type="match status" value="1"/>
</dbReference>
<comment type="similarity">
    <text evidence="2">Belongs to the WD repeat NOL10/ENP2 family.</text>
</comment>
<evidence type="ECO:0000259" key="7">
    <source>
        <dbReference type="Pfam" id="PF08159"/>
    </source>
</evidence>
<feature type="compositionally biased region" description="Basic residues" evidence="6">
    <location>
        <begin position="614"/>
        <end position="638"/>
    </location>
</feature>
<feature type="domain" description="NUC153" evidence="7">
    <location>
        <begin position="432"/>
        <end position="458"/>
    </location>
</feature>
<evidence type="ECO:0000256" key="3">
    <source>
        <dbReference type="ARBA" id="ARBA00022574"/>
    </source>
</evidence>
<evidence type="ECO:0000259" key="9">
    <source>
        <dbReference type="Pfam" id="PF23098"/>
    </source>
</evidence>
<dbReference type="RefSeq" id="XP_004401847.1">
    <property type="nucleotide sequence ID" value="XM_004401790.1"/>
</dbReference>
<dbReference type="InterPro" id="IPR015943">
    <property type="entry name" value="WD40/YVTN_repeat-like_dom_sf"/>
</dbReference>
<evidence type="ECO:0000256" key="6">
    <source>
        <dbReference type="SAM" id="MobiDB-lite"/>
    </source>
</evidence>
<keyword evidence="5" id="KW-0539">Nucleus</keyword>
<dbReference type="Pfam" id="PF23097">
    <property type="entry name" value="NOL10_2nd"/>
    <property type="match status" value="1"/>
</dbReference>
<feature type="region of interest" description="Disordered" evidence="6">
    <location>
        <begin position="479"/>
        <end position="508"/>
    </location>
</feature>
<evidence type="ECO:0000256" key="2">
    <source>
        <dbReference type="ARBA" id="ARBA00005264"/>
    </source>
</evidence>
<sequence length="638" mass="74503">MQVSSLNEVKIYSLSCGKSLPEWLSDRKKRALQKKDVDVRRRIELIQDFEMPTVCTTIKVSKDGQYILATGTYKPRVRCYDTYQLSLKFERCLDSEVVTFETLSDDYSKIVFLHNDRYIEFHSQSGFYYKTRIPKFGRDFSYHYPSCDLYFVGASSEVYRLNLEQGRYLNPLQTDAAENNVCDINSVHGLFATGTVEGRVECWDPRTRGRVGLLDCALSSVTVDSEINSLPTISALKFNGALTMAVGTSTGQGKIFTSLEPEHDINDVCLYPNSGMLLTANETPKMGIYYIPVLGPAPRWCSFLDNLTEELEENPESTVYDDYKFVTKKDLENLGLTHLIGSPFLRAYMHGFFMDIRLYHKVKLMVNPFAYEEYRKEKIRQKIEETRTQRVQLKKLPKVNKELALKLIEEEEERQKSTWKKKVKSLPNILTDDRFKVMFENPDFQVDEESEEFRLLNPLVSKISEKRKKKLRLLEQQELHEKEEEEELEGKPSDAESSESSDDEKDWVEEVRKQRRLLQQEEKVKRQERLREDQQTVLKPQFYEIKAGEEFRSFKDSATKQKLLNKTLEDRLKLEAKNGTLSVADTTVGSKQLTFTLKRSEQQKQQQEAEKLHRQERKTLRRSAGHLKSRHRRGRPFH</sequence>
<reference evidence="11" key="1">
    <citation type="submission" date="2025-08" db="UniProtKB">
        <authorList>
            <consortium name="RefSeq"/>
        </authorList>
    </citation>
    <scope>IDENTIFICATION</scope>
</reference>
<evidence type="ECO:0000313" key="11">
    <source>
        <dbReference type="RefSeq" id="XP_004401847.1"/>
    </source>
</evidence>